<evidence type="ECO:0000313" key="1">
    <source>
        <dbReference type="EMBL" id="BBL04702.1"/>
    </source>
</evidence>
<protein>
    <submittedName>
        <fullName evidence="1">Uncharacterized protein</fullName>
    </submittedName>
</protein>
<accession>A0A4Y1WV12</accession>
<organism evidence="1 2">
    <name type="scientific">Alistipes communis</name>
    <dbReference type="NCBI Taxonomy" id="2585118"/>
    <lineage>
        <taxon>Bacteria</taxon>
        <taxon>Pseudomonadati</taxon>
        <taxon>Bacteroidota</taxon>
        <taxon>Bacteroidia</taxon>
        <taxon>Bacteroidales</taxon>
        <taxon>Rikenellaceae</taxon>
        <taxon>Alistipes</taxon>
    </lineage>
</organism>
<gene>
    <name evidence="1" type="ORF">A5CBH24_20150</name>
</gene>
<dbReference type="GeneID" id="78342733"/>
<name>A0A3D2BGA8_9BACT</name>
<proteinExistence type="predicted"/>
<dbReference type="Proteomes" id="UP000318946">
    <property type="component" value="Chromosome"/>
</dbReference>
<dbReference type="EMBL" id="AP019735">
    <property type="protein sequence ID" value="BBL04702.1"/>
    <property type="molecule type" value="Genomic_DNA"/>
</dbReference>
<dbReference type="AlphaFoldDB" id="A0A3D2BGA8"/>
<keyword evidence="2" id="KW-1185">Reference proteome</keyword>
<dbReference type="KEGG" id="acou:A5CBH24_20150"/>
<dbReference type="OrthoDB" id="5764958at2"/>
<accession>A0A4Y1XLN7</accession>
<accession>A0A3D2BGA8</accession>
<dbReference type="RefSeq" id="WP_019129887.1">
    <property type="nucleotide sequence ID" value="NZ_AP019735.1"/>
</dbReference>
<dbReference type="STRING" id="1118061.GCA_000311925_00671"/>
<reference evidence="2" key="1">
    <citation type="submission" date="2019-06" db="EMBL/GenBank/DDBJ databases">
        <title>Alistipes onderdonkii subsp. vulgaris subsp. nov., Alistipes dispar sp. nov. and Alistipes communis sp. nov., isolated from human faeces, and creation of Alistipes onderdonkii subsp. onderdonkii subsp. nov.</title>
        <authorList>
            <person name="Sakamoto M."/>
            <person name="Ikeyama N."/>
            <person name="Ogata Y."/>
            <person name="Suda W."/>
            <person name="Iino T."/>
            <person name="Hattori M."/>
            <person name="Ohkuma M."/>
        </authorList>
    </citation>
    <scope>NUCLEOTIDE SEQUENCE [LARGE SCALE GENOMIC DNA]</scope>
    <source>
        <strain evidence="2">5CBH24</strain>
    </source>
</reference>
<evidence type="ECO:0000313" key="2">
    <source>
        <dbReference type="Proteomes" id="UP000318946"/>
    </source>
</evidence>
<sequence length="223" mass="24936">MNKAIFYKERIKIRRFYPLATAVLAGFTAYALLRIGRMYAFNGAASVWLAVLDRGDVLVDPLKYLPALVGAGLGLAQFLPEITQKRLKLTLHLPDSRRAMMLGMLGYGLVLLTMLFAVQLLAIGLYLRHLMAPELVHAVVSTTLPWYAAGFAGYLFAAWICIEPTWRQRLFDALIAAGVMRLLFSSDALRVCDTLLPWIAAVVLCALFFPLHSTLRFRRGCQD</sequence>